<dbReference type="InterPro" id="IPR032820">
    <property type="entry name" value="ATPase_put"/>
</dbReference>
<evidence type="ECO:0000313" key="3">
    <source>
        <dbReference type="Proteomes" id="UP000469346"/>
    </source>
</evidence>
<feature type="transmembrane region" description="Helical" evidence="1">
    <location>
        <begin position="59"/>
        <end position="81"/>
    </location>
</feature>
<keyword evidence="1" id="KW-0472">Membrane</keyword>
<proteinExistence type="predicted"/>
<dbReference type="AlphaFoldDB" id="A0A6N9TNF3"/>
<gene>
    <name evidence="2" type="ORF">G3N55_01940</name>
</gene>
<dbReference type="Proteomes" id="UP000469346">
    <property type="component" value="Unassembled WGS sequence"/>
</dbReference>
<dbReference type="InterPro" id="IPR011744">
    <property type="entry name" value="ATPase_gene1"/>
</dbReference>
<name>A0A6N9TNF3_DISTH</name>
<organism evidence="2 3">
    <name type="scientific">Dissulfurirhabdus thermomarina</name>
    <dbReference type="NCBI Taxonomy" id="1765737"/>
    <lineage>
        <taxon>Bacteria</taxon>
        <taxon>Deltaproteobacteria</taxon>
        <taxon>Dissulfurirhabdaceae</taxon>
        <taxon>Dissulfurirhabdus</taxon>
    </lineage>
</organism>
<keyword evidence="1" id="KW-0812">Transmembrane</keyword>
<keyword evidence="1" id="KW-1133">Transmembrane helix</keyword>
<dbReference type="NCBIfam" id="TIGR02230">
    <property type="entry name" value="ATPase_gene1"/>
    <property type="match status" value="1"/>
</dbReference>
<keyword evidence="3" id="KW-1185">Reference proteome</keyword>
<evidence type="ECO:0000256" key="1">
    <source>
        <dbReference type="SAM" id="Phobius"/>
    </source>
</evidence>
<comment type="caution">
    <text evidence="2">The sequence shown here is derived from an EMBL/GenBank/DDBJ whole genome shotgun (WGS) entry which is preliminary data.</text>
</comment>
<protein>
    <submittedName>
        <fullName evidence="2">ATPase F0F1</fullName>
    </submittedName>
</protein>
<dbReference type="EMBL" id="JAAGRR010000011">
    <property type="protein sequence ID" value="NDY41613.1"/>
    <property type="molecule type" value="Genomic_DNA"/>
</dbReference>
<feature type="transmembrane region" description="Helical" evidence="1">
    <location>
        <begin position="21"/>
        <end position="47"/>
    </location>
</feature>
<reference evidence="2 3" key="1">
    <citation type="submission" date="2020-02" db="EMBL/GenBank/DDBJ databases">
        <title>Comparative genomics of sulfur disproportionating microorganisms.</title>
        <authorList>
            <person name="Ward L.M."/>
            <person name="Bertran E."/>
            <person name="Johnston D.T."/>
        </authorList>
    </citation>
    <scope>NUCLEOTIDE SEQUENCE [LARGE SCALE GENOMIC DNA]</scope>
    <source>
        <strain evidence="2 3">DSM 100025</strain>
    </source>
</reference>
<accession>A0A6N9TNF3</accession>
<evidence type="ECO:0000313" key="2">
    <source>
        <dbReference type="EMBL" id="NDY41613.1"/>
    </source>
</evidence>
<sequence length="95" mass="10823">MGREVHRKAGRKLRARAQGRRGIWFGLGMFGVIGWSVAVPAVAFTALGVWLDRHWPADFSWTLTLLFIGVGVGCLNAWYWVREHTRPEDAEDETR</sequence>
<dbReference type="Pfam" id="PF09527">
    <property type="entry name" value="ATPase_gene1"/>
    <property type="match status" value="1"/>
</dbReference>